<keyword evidence="1" id="KW-0282">Flagellum</keyword>
<dbReference type="InterPro" id="IPR029044">
    <property type="entry name" value="Nucleotide-diphossugar_trans"/>
</dbReference>
<name>A0A0G1JJM7_9BACT</name>
<evidence type="ECO:0000313" key="2">
    <source>
        <dbReference type="Proteomes" id="UP000034835"/>
    </source>
</evidence>
<dbReference type="GO" id="GO:0005829">
    <property type="term" value="C:cytosol"/>
    <property type="evidence" value="ECO:0007669"/>
    <property type="project" value="TreeGrafter"/>
</dbReference>
<accession>A0A0G1JJM7</accession>
<dbReference type="AlphaFoldDB" id="A0A0G1JJM7"/>
<protein>
    <submittedName>
        <fullName evidence="1">Flagellin modification protein FlmC</fullName>
    </submittedName>
</protein>
<dbReference type="PANTHER" id="PTHR42866:SF1">
    <property type="entry name" value="SPORE COAT POLYSACCHARIDE BIOSYNTHESIS PROTEIN SPSF"/>
    <property type="match status" value="1"/>
</dbReference>
<proteinExistence type="predicted"/>
<dbReference type="SUPFAM" id="SSF53448">
    <property type="entry name" value="Nucleotide-diphospho-sugar transferases"/>
    <property type="match status" value="1"/>
</dbReference>
<keyword evidence="1" id="KW-0966">Cell projection</keyword>
<dbReference type="STRING" id="1618384.UW68_C0055G0009"/>
<dbReference type="Pfam" id="PF02348">
    <property type="entry name" value="CTP_transf_3"/>
    <property type="match status" value="1"/>
</dbReference>
<dbReference type="InterPro" id="IPR003329">
    <property type="entry name" value="Cytidylyl_trans"/>
</dbReference>
<evidence type="ECO:0000313" key="1">
    <source>
        <dbReference type="EMBL" id="KKT71816.1"/>
    </source>
</evidence>
<comment type="caution">
    <text evidence="1">The sequence shown here is derived from an EMBL/GenBank/DDBJ whole genome shotgun (WGS) entry which is preliminary data.</text>
</comment>
<organism evidence="1 2">
    <name type="scientific">Candidatus Collierbacteria bacterium GW2011_GWB1_44_6</name>
    <dbReference type="NCBI Taxonomy" id="1618384"/>
    <lineage>
        <taxon>Bacteria</taxon>
        <taxon>Candidatus Collieribacteriota</taxon>
    </lineage>
</organism>
<gene>
    <name evidence="1" type="ORF">UW68_C0055G0009</name>
</gene>
<dbReference type="EMBL" id="LCJG01000055">
    <property type="protein sequence ID" value="KKT71816.1"/>
    <property type="molecule type" value="Genomic_DNA"/>
</dbReference>
<dbReference type="PANTHER" id="PTHR42866">
    <property type="entry name" value="3-DEOXY-MANNO-OCTULOSONATE CYTIDYLYLTRANSFERASE"/>
    <property type="match status" value="1"/>
</dbReference>
<dbReference type="Proteomes" id="UP000034835">
    <property type="component" value="Unassembled WGS sequence"/>
</dbReference>
<dbReference type="Gene3D" id="3.90.550.10">
    <property type="entry name" value="Spore Coat Polysaccharide Biosynthesis Protein SpsA, Chain A"/>
    <property type="match status" value="1"/>
</dbReference>
<sequence length="233" mass="26207">MSRTIAIIQQRLGNTRLKNKALLPLCGIPMTQHIVDRCKRAKLVNEVVVACPFKDAIVLGEALDATIVAPDVPENDLIARYYTVAKGMGADVAIRISGDNPCIEPEEIDALCGFIGGGLGGLVTNAEYIDPQMPQLGFDGLGGERYALGMLKWMNQTIKEPFYREHPHKFWYDINRYAYVGKPYPNGFRLDINNQADYEKIRDIYEHCYPQNHEFGIKEILEYLNAKKEAAQA</sequence>
<keyword evidence="1" id="KW-0969">Cilium</keyword>
<reference evidence="1 2" key="1">
    <citation type="journal article" date="2015" name="Nature">
        <title>rRNA introns, odd ribosomes, and small enigmatic genomes across a large radiation of phyla.</title>
        <authorList>
            <person name="Brown C.T."/>
            <person name="Hug L.A."/>
            <person name="Thomas B.C."/>
            <person name="Sharon I."/>
            <person name="Castelle C.J."/>
            <person name="Singh A."/>
            <person name="Wilkins M.J."/>
            <person name="Williams K.H."/>
            <person name="Banfield J.F."/>
        </authorList>
    </citation>
    <scope>NUCLEOTIDE SEQUENCE [LARGE SCALE GENOMIC DNA]</scope>
</reference>